<feature type="transmembrane region" description="Helical" evidence="6">
    <location>
        <begin position="214"/>
        <end position="234"/>
    </location>
</feature>
<feature type="compositionally biased region" description="Polar residues" evidence="5">
    <location>
        <begin position="166"/>
        <end position="193"/>
    </location>
</feature>
<evidence type="ECO:0000313" key="7">
    <source>
        <dbReference type="EMBL" id="PKS06300.1"/>
    </source>
</evidence>
<feature type="region of interest" description="Disordered" evidence="5">
    <location>
        <begin position="261"/>
        <end position="337"/>
    </location>
</feature>
<evidence type="ECO:0000256" key="1">
    <source>
        <dbReference type="ARBA" id="ARBA00004167"/>
    </source>
</evidence>
<dbReference type="EMBL" id="NLAX01001034">
    <property type="protein sequence ID" value="PKS06300.1"/>
    <property type="molecule type" value="Genomic_DNA"/>
</dbReference>
<proteinExistence type="predicted"/>
<comment type="subcellular location">
    <subcellularLocation>
        <location evidence="1">Membrane</location>
        <topology evidence="1">Single-pass membrane protein</topology>
    </subcellularLocation>
</comment>
<evidence type="ECO:0000256" key="4">
    <source>
        <dbReference type="ARBA" id="ARBA00023136"/>
    </source>
</evidence>
<evidence type="ECO:0000313" key="8">
    <source>
        <dbReference type="Proteomes" id="UP000233524"/>
    </source>
</evidence>
<dbReference type="InterPro" id="IPR051694">
    <property type="entry name" value="Immunoregulatory_rcpt-like"/>
</dbReference>
<gene>
    <name evidence="7" type="ORF">jhhlp_007048</name>
</gene>
<dbReference type="PANTHER" id="PTHR15549">
    <property type="entry name" value="PAIRED IMMUNOGLOBULIN-LIKE TYPE 2 RECEPTOR"/>
    <property type="match status" value="1"/>
</dbReference>
<evidence type="ECO:0000256" key="2">
    <source>
        <dbReference type="ARBA" id="ARBA00022692"/>
    </source>
</evidence>
<evidence type="ECO:0000256" key="5">
    <source>
        <dbReference type="SAM" id="MobiDB-lite"/>
    </source>
</evidence>
<dbReference type="GO" id="GO:0016020">
    <property type="term" value="C:membrane"/>
    <property type="evidence" value="ECO:0007669"/>
    <property type="project" value="UniProtKB-SubCell"/>
</dbReference>
<evidence type="ECO:0000256" key="6">
    <source>
        <dbReference type="SAM" id="Phobius"/>
    </source>
</evidence>
<dbReference type="InParanoid" id="A0A2N3N1J5"/>
<keyword evidence="2 6" id="KW-0812">Transmembrane</keyword>
<name>A0A2N3N1J5_9PEZI</name>
<accession>A0A2N3N1J5</accession>
<protein>
    <submittedName>
        <fullName evidence="7">Uncharacterized protein</fullName>
    </submittedName>
</protein>
<dbReference type="AlphaFoldDB" id="A0A2N3N1J5"/>
<dbReference type="STRING" id="41688.A0A2N3N1J5"/>
<sequence length="337" mass="34701">MSDLNAFISNGTCYKGRDDEADHLMFPCGNAGLGHKTCCQAGDMCLSSHACFNGKFGVTYLAGCSDPDYEDGSCPDKGAFQGIVLDSFDGPHQPWAGLVYCNGTSNQWVACKQSRRLETLTDADHCFCPTTSRTVAFEDASILENVVQLPTSSGGSVIWQPGHVPSPTSGDGNEPTTSNTGTGTQEPTSTSTDPGDGEDGGGGGGLTTGAKAGIGVGVSVGAIAILAVLALLFLRRRKKTPNGDEPKAELDGSADAVAAVPFAPGTPGSMTAPSELDSKAARPWSLRSELDGTEAVSPAAAKRESNLRHSDTVAPDEPKLAHPVGQHKPSPIAELPG</sequence>
<dbReference type="Proteomes" id="UP000233524">
    <property type="component" value="Unassembled WGS sequence"/>
</dbReference>
<dbReference type="GO" id="GO:0071944">
    <property type="term" value="C:cell periphery"/>
    <property type="evidence" value="ECO:0007669"/>
    <property type="project" value="UniProtKB-ARBA"/>
</dbReference>
<feature type="region of interest" description="Disordered" evidence="5">
    <location>
        <begin position="154"/>
        <end position="206"/>
    </location>
</feature>
<keyword evidence="3 6" id="KW-1133">Transmembrane helix</keyword>
<keyword evidence="4 6" id="KW-0472">Membrane</keyword>
<keyword evidence="8" id="KW-1185">Reference proteome</keyword>
<dbReference type="OrthoDB" id="4148662at2759"/>
<reference evidence="7 8" key="1">
    <citation type="journal article" date="2017" name="G3 (Bethesda)">
        <title>First Draft Genome Sequence of the Pathogenic Fungus Lomentospora prolificans (Formerly Scedosporium prolificans).</title>
        <authorList>
            <person name="Luo R."/>
            <person name="Zimin A."/>
            <person name="Workman R."/>
            <person name="Fan Y."/>
            <person name="Pertea G."/>
            <person name="Grossman N."/>
            <person name="Wear M.P."/>
            <person name="Jia B."/>
            <person name="Miller H."/>
            <person name="Casadevall A."/>
            <person name="Timp W."/>
            <person name="Zhang S.X."/>
            <person name="Salzberg S.L."/>
        </authorList>
    </citation>
    <scope>NUCLEOTIDE SEQUENCE [LARGE SCALE GENOMIC DNA]</scope>
    <source>
        <strain evidence="7 8">JHH-5317</strain>
    </source>
</reference>
<comment type="caution">
    <text evidence="7">The sequence shown here is derived from an EMBL/GenBank/DDBJ whole genome shotgun (WGS) entry which is preliminary data.</text>
</comment>
<dbReference type="VEuPathDB" id="FungiDB:jhhlp_007048"/>
<feature type="compositionally biased region" description="Basic and acidic residues" evidence="5">
    <location>
        <begin position="301"/>
        <end position="320"/>
    </location>
</feature>
<dbReference type="PANTHER" id="PTHR15549:SF26">
    <property type="entry name" value="AXIAL BUDDING PATTERN PROTEIN 2-RELATED"/>
    <property type="match status" value="1"/>
</dbReference>
<evidence type="ECO:0000256" key="3">
    <source>
        <dbReference type="ARBA" id="ARBA00022989"/>
    </source>
</evidence>
<organism evidence="7 8">
    <name type="scientific">Lomentospora prolificans</name>
    <dbReference type="NCBI Taxonomy" id="41688"/>
    <lineage>
        <taxon>Eukaryota</taxon>
        <taxon>Fungi</taxon>
        <taxon>Dikarya</taxon>
        <taxon>Ascomycota</taxon>
        <taxon>Pezizomycotina</taxon>
        <taxon>Sordariomycetes</taxon>
        <taxon>Hypocreomycetidae</taxon>
        <taxon>Microascales</taxon>
        <taxon>Microascaceae</taxon>
        <taxon>Lomentospora</taxon>
    </lineage>
</organism>